<name>A0A645H4Q0_9ZZZZ</name>
<proteinExistence type="predicted"/>
<accession>A0A645H4Q0</accession>
<sequence length="66" mass="7973">MVVLDEINIYSSFHKFFFCIAFRKETAMISENSHFDDLYVLQFCSDDFHKLNPFNYSAAMRNRYFP</sequence>
<evidence type="ECO:0000313" key="1">
    <source>
        <dbReference type="EMBL" id="MPN33977.1"/>
    </source>
</evidence>
<comment type="caution">
    <text evidence="1">The sequence shown here is derived from an EMBL/GenBank/DDBJ whole genome shotgun (WGS) entry which is preliminary data.</text>
</comment>
<organism evidence="1">
    <name type="scientific">bioreactor metagenome</name>
    <dbReference type="NCBI Taxonomy" id="1076179"/>
    <lineage>
        <taxon>unclassified sequences</taxon>
        <taxon>metagenomes</taxon>
        <taxon>ecological metagenomes</taxon>
    </lineage>
</organism>
<protein>
    <submittedName>
        <fullName evidence="1">Uncharacterized protein</fullName>
    </submittedName>
</protein>
<dbReference type="AlphaFoldDB" id="A0A645H4Q0"/>
<dbReference type="EMBL" id="VSSQ01086785">
    <property type="protein sequence ID" value="MPN33977.1"/>
    <property type="molecule type" value="Genomic_DNA"/>
</dbReference>
<gene>
    <name evidence="1" type="ORF">SDC9_181469</name>
</gene>
<reference evidence="1" key="1">
    <citation type="submission" date="2019-08" db="EMBL/GenBank/DDBJ databases">
        <authorList>
            <person name="Kucharzyk K."/>
            <person name="Murdoch R.W."/>
            <person name="Higgins S."/>
            <person name="Loffler F."/>
        </authorList>
    </citation>
    <scope>NUCLEOTIDE SEQUENCE</scope>
</reference>